<dbReference type="OrthoDB" id="2019149at2759"/>
<dbReference type="GO" id="GO:0042545">
    <property type="term" value="P:cell wall modification"/>
    <property type="evidence" value="ECO:0007669"/>
    <property type="project" value="UniProtKB-UniRule"/>
</dbReference>
<evidence type="ECO:0000256" key="1">
    <source>
        <dbReference type="ARBA" id="ARBA00005184"/>
    </source>
</evidence>
<sequence>MQSPFFLFSLFFSLTQIFLYYDSVDGGNAVIVKNITVDKSRHGDFMTIQDAIDSVPDGNRQWIRIHMFLYYDFVDGYAVIVKNITVDQSGHGEFTTIQGAIDSIPDYNTQWIRIHVVAGIYREKAFIPYQKEYILIEGEGSQQTSIEWDEAVSPDLVNLNITHSNSVLAGGMEGATFSILANNFVIRDIAFKNTYDHIKYGSKQALAVYVSGDKGSFYRCAFFSYQDTLCDFTGRHYFSDCWIEGAIDFIFGLGQSIYMRSTLHSIKEGSQPGWLTAHAKTKLDAPGGFVFKYCTVEGGKTFLGRAWNSYSTVIFYNTYMADNIMPEGWDAWKTGNNAYQTTYAEDGCSGPGSNTANRVNWEKKLSNRQLKYYTSNNFIDREGWRSQQP</sequence>
<dbReference type="UniPathway" id="UPA00545">
    <property type="reaction ID" value="UER00823"/>
</dbReference>
<feature type="signal peptide" evidence="10">
    <location>
        <begin position="1"/>
        <end position="26"/>
    </location>
</feature>
<keyword evidence="6" id="KW-0325">Glycoprotein</keyword>
<comment type="pathway">
    <text evidence="1 10">Glycan metabolism; pectin degradation; 2-dehydro-3-deoxy-D-gluconate from pectin: step 1/5.</text>
</comment>
<keyword evidence="10" id="KW-0732">Signal</keyword>
<dbReference type="RefSeq" id="XP_010938762.2">
    <property type="nucleotide sequence ID" value="XM_010940460.2"/>
</dbReference>
<dbReference type="InParanoid" id="A0A6I9S780"/>
<comment type="function">
    <text evidence="8">Acts in the modification of cell walls via demethylesterification of cell wall pectin.</text>
</comment>
<name>A0A6I9S780_ELAGV</name>
<keyword evidence="4 10" id="KW-0378">Hydrolase</keyword>
<dbReference type="GO" id="GO:0030599">
    <property type="term" value="F:pectinesterase activity"/>
    <property type="evidence" value="ECO:0007669"/>
    <property type="project" value="UniProtKB-UniRule"/>
</dbReference>
<organism evidence="12 13">
    <name type="scientific">Elaeis guineensis var. tenera</name>
    <name type="common">Oil palm</name>
    <dbReference type="NCBI Taxonomy" id="51953"/>
    <lineage>
        <taxon>Eukaryota</taxon>
        <taxon>Viridiplantae</taxon>
        <taxon>Streptophyta</taxon>
        <taxon>Embryophyta</taxon>
        <taxon>Tracheophyta</taxon>
        <taxon>Spermatophyta</taxon>
        <taxon>Magnoliopsida</taxon>
        <taxon>Liliopsida</taxon>
        <taxon>Arecaceae</taxon>
        <taxon>Arecoideae</taxon>
        <taxon>Cocoseae</taxon>
        <taxon>Elaeidinae</taxon>
        <taxon>Elaeis</taxon>
    </lineage>
</organism>
<accession>A0A6I9S780</accession>
<keyword evidence="5 10" id="KW-0063">Aspartyl esterase</keyword>
<dbReference type="FunFam" id="2.160.20.10:FF:000013">
    <property type="entry name" value="Pectinesterase"/>
    <property type="match status" value="1"/>
</dbReference>
<dbReference type="InterPro" id="IPR011050">
    <property type="entry name" value="Pectin_lyase_fold/virulence"/>
</dbReference>
<comment type="catalytic activity">
    <reaction evidence="7 10">
        <text>[(1-&gt;4)-alpha-D-galacturonosyl methyl ester](n) + n H2O = [(1-&gt;4)-alpha-D-galacturonosyl](n) + n methanol + n H(+)</text>
        <dbReference type="Rhea" id="RHEA:22380"/>
        <dbReference type="Rhea" id="RHEA-COMP:14570"/>
        <dbReference type="Rhea" id="RHEA-COMP:14573"/>
        <dbReference type="ChEBI" id="CHEBI:15377"/>
        <dbReference type="ChEBI" id="CHEBI:15378"/>
        <dbReference type="ChEBI" id="CHEBI:17790"/>
        <dbReference type="ChEBI" id="CHEBI:140522"/>
        <dbReference type="ChEBI" id="CHEBI:140523"/>
        <dbReference type="EC" id="3.1.1.11"/>
    </reaction>
</comment>
<dbReference type="Gene3D" id="2.160.20.10">
    <property type="entry name" value="Single-stranded right-handed beta-helix, Pectin lyase-like"/>
    <property type="match status" value="2"/>
</dbReference>
<dbReference type="PANTHER" id="PTHR31321">
    <property type="entry name" value="ACYL-COA THIOESTER HYDROLASE YBHC-RELATED"/>
    <property type="match status" value="1"/>
</dbReference>
<gene>
    <name evidence="13" type="primary">LOC105057769</name>
</gene>
<evidence type="ECO:0000256" key="3">
    <source>
        <dbReference type="ARBA" id="ARBA00013229"/>
    </source>
</evidence>
<evidence type="ECO:0000256" key="4">
    <source>
        <dbReference type="ARBA" id="ARBA00022801"/>
    </source>
</evidence>
<feature type="domain" description="Pectinesterase catalytic" evidence="11">
    <location>
        <begin position="83"/>
        <end position="380"/>
    </location>
</feature>
<proteinExistence type="inferred from homology"/>
<evidence type="ECO:0000256" key="9">
    <source>
        <dbReference type="PROSITE-ProRule" id="PRU10040"/>
    </source>
</evidence>
<keyword evidence="12" id="KW-1185">Reference proteome</keyword>
<dbReference type="KEGG" id="egu:105057769"/>
<evidence type="ECO:0000313" key="12">
    <source>
        <dbReference type="Proteomes" id="UP000504607"/>
    </source>
</evidence>
<dbReference type="Pfam" id="PF01095">
    <property type="entry name" value="Pectinesterase"/>
    <property type="match status" value="1"/>
</dbReference>
<dbReference type="PROSITE" id="PS00503">
    <property type="entry name" value="PECTINESTERASE_2"/>
    <property type="match status" value="1"/>
</dbReference>
<feature type="chain" id="PRO_5027148626" description="Pectinesterase" evidence="10">
    <location>
        <begin position="27"/>
        <end position="389"/>
    </location>
</feature>
<evidence type="ECO:0000256" key="2">
    <source>
        <dbReference type="ARBA" id="ARBA00008891"/>
    </source>
</evidence>
<evidence type="ECO:0000256" key="7">
    <source>
        <dbReference type="ARBA" id="ARBA00047928"/>
    </source>
</evidence>
<dbReference type="FunCoup" id="A0A6I9S780">
    <property type="interactions" value="43"/>
</dbReference>
<protein>
    <recommendedName>
        <fullName evidence="3 10">Pectinesterase</fullName>
        <ecNumber evidence="3 10">3.1.1.11</ecNumber>
    </recommendedName>
</protein>
<evidence type="ECO:0000256" key="5">
    <source>
        <dbReference type="ARBA" id="ARBA00023085"/>
    </source>
</evidence>
<reference evidence="13" key="1">
    <citation type="submission" date="2025-08" db="UniProtKB">
        <authorList>
            <consortium name="RefSeq"/>
        </authorList>
    </citation>
    <scope>IDENTIFICATION</scope>
</reference>
<comment type="similarity">
    <text evidence="2">Belongs to the pectinesterase family.</text>
</comment>
<evidence type="ECO:0000256" key="10">
    <source>
        <dbReference type="RuleBase" id="RU000589"/>
    </source>
</evidence>
<dbReference type="EC" id="3.1.1.11" evidence="3 10"/>
<evidence type="ECO:0000256" key="8">
    <source>
        <dbReference type="ARBA" id="ARBA00057335"/>
    </source>
</evidence>
<evidence type="ECO:0000313" key="13">
    <source>
        <dbReference type="RefSeq" id="XP_010938762.2"/>
    </source>
</evidence>
<dbReference type="GeneID" id="105057769"/>
<dbReference type="Proteomes" id="UP000504607">
    <property type="component" value="Chromosome 14"/>
</dbReference>
<feature type="active site" evidence="9">
    <location>
        <position position="248"/>
    </location>
</feature>
<evidence type="ECO:0000259" key="11">
    <source>
        <dbReference type="Pfam" id="PF01095"/>
    </source>
</evidence>
<evidence type="ECO:0000256" key="6">
    <source>
        <dbReference type="ARBA" id="ARBA00023180"/>
    </source>
</evidence>
<dbReference type="GO" id="GO:0045490">
    <property type="term" value="P:pectin catabolic process"/>
    <property type="evidence" value="ECO:0007669"/>
    <property type="project" value="UniProtKB-UniRule"/>
</dbReference>
<dbReference type="PANTHER" id="PTHR31321:SF134">
    <property type="entry name" value="PECTINESTERASE"/>
    <property type="match status" value="1"/>
</dbReference>
<dbReference type="InterPro" id="IPR000070">
    <property type="entry name" value="Pectinesterase_cat"/>
</dbReference>
<dbReference type="InterPro" id="IPR012334">
    <property type="entry name" value="Pectin_lyas_fold"/>
</dbReference>
<dbReference type="SUPFAM" id="SSF51126">
    <property type="entry name" value="Pectin lyase-like"/>
    <property type="match status" value="2"/>
</dbReference>
<dbReference type="AlphaFoldDB" id="A0A6I9S780"/>
<dbReference type="InterPro" id="IPR033131">
    <property type="entry name" value="Pectinesterase_Asp_AS"/>
</dbReference>